<comment type="caution">
    <text evidence="2">The sequence shown here is derived from an EMBL/GenBank/DDBJ whole genome shotgun (WGS) entry which is preliminary data.</text>
</comment>
<evidence type="ECO:0000313" key="3">
    <source>
        <dbReference type="Proteomes" id="UP000002195"/>
    </source>
</evidence>
<dbReference type="EMBL" id="AAFI02000047">
    <property type="protein sequence ID" value="EAL66140.1"/>
    <property type="molecule type" value="Genomic_DNA"/>
</dbReference>
<dbReference type="HOGENOM" id="CLU_196332_0_0_1"/>
<sequence length="80" mass="9473">MKITNNTTNIKQHKCLQEISEIVDKTQPKKNQFKYVININHEADDKIKKDLEKNLDKKDVLIKSNNPIQNSKQKKKKKKK</sequence>
<dbReference type="GeneID" id="8623663"/>
<reference evidence="2 3" key="1">
    <citation type="journal article" date="2005" name="Nature">
        <title>The genome of the social amoeba Dictyostelium discoideum.</title>
        <authorList>
            <consortium name="The Dictyostelium discoideum Sequencing Consortium"/>
            <person name="Eichinger L."/>
            <person name="Pachebat J.A."/>
            <person name="Glockner G."/>
            <person name="Rajandream M.A."/>
            <person name="Sucgang R."/>
            <person name="Berriman M."/>
            <person name="Song J."/>
            <person name="Olsen R."/>
            <person name="Szafranski K."/>
            <person name="Xu Q."/>
            <person name="Tunggal B."/>
            <person name="Kummerfeld S."/>
            <person name="Madera M."/>
            <person name="Konfortov B.A."/>
            <person name="Rivero F."/>
            <person name="Bankier A.T."/>
            <person name="Lehmann R."/>
            <person name="Hamlin N."/>
            <person name="Davies R."/>
            <person name="Gaudet P."/>
            <person name="Fey P."/>
            <person name="Pilcher K."/>
            <person name="Chen G."/>
            <person name="Saunders D."/>
            <person name="Sodergren E."/>
            <person name="Davis P."/>
            <person name="Kerhornou A."/>
            <person name="Nie X."/>
            <person name="Hall N."/>
            <person name="Anjard C."/>
            <person name="Hemphill L."/>
            <person name="Bason N."/>
            <person name="Farbrother P."/>
            <person name="Desany B."/>
            <person name="Just E."/>
            <person name="Morio T."/>
            <person name="Rost R."/>
            <person name="Churcher C."/>
            <person name="Cooper J."/>
            <person name="Haydock S."/>
            <person name="van Driessche N."/>
            <person name="Cronin A."/>
            <person name="Goodhead I."/>
            <person name="Muzny D."/>
            <person name="Mourier T."/>
            <person name="Pain A."/>
            <person name="Lu M."/>
            <person name="Harper D."/>
            <person name="Lindsay R."/>
            <person name="Hauser H."/>
            <person name="James K."/>
            <person name="Quiles M."/>
            <person name="Madan Babu M."/>
            <person name="Saito T."/>
            <person name="Buchrieser C."/>
            <person name="Wardroper A."/>
            <person name="Felder M."/>
            <person name="Thangavelu M."/>
            <person name="Johnson D."/>
            <person name="Knights A."/>
            <person name="Loulseged H."/>
            <person name="Mungall K."/>
            <person name="Oliver K."/>
            <person name="Price C."/>
            <person name="Quail M.A."/>
            <person name="Urushihara H."/>
            <person name="Hernandez J."/>
            <person name="Rabbinowitsch E."/>
            <person name="Steffen D."/>
            <person name="Sanders M."/>
            <person name="Ma J."/>
            <person name="Kohara Y."/>
            <person name="Sharp S."/>
            <person name="Simmonds M."/>
            <person name="Spiegler S."/>
            <person name="Tivey A."/>
            <person name="Sugano S."/>
            <person name="White B."/>
            <person name="Walker D."/>
            <person name="Woodward J."/>
            <person name="Winckler T."/>
            <person name="Tanaka Y."/>
            <person name="Shaulsky G."/>
            <person name="Schleicher M."/>
            <person name="Weinstock G."/>
            <person name="Rosenthal A."/>
            <person name="Cox E.C."/>
            <person name="Chisholm R.L."/>
            <person name="Gibbs R."/>
            <person name="Loomis W.F."/>
            <person name="Platzer M."/>
            <person name="Kay R.R."/>
            <person name="Williams J."/>
            <person name="Dear P.H."/>
            <person name="Noegel A.A."/>
            <person name="Barrell B."/>
            <person name="Kuspa A."/>
        </authorList>
    </citation>
    <scope>NUCLEOTIDE SEQUENCE [LARGE SCALE GENOMIC DNA]</scope>
    <source>
        <strain evidence="2 3">AX4</strain>
    </source>
</reference>
<gene>
    <name evidence="2" type="ORF">DDB_G0282561</name>
</gene>
<dbReference type="PhylomeDB" id="Q54SB2"/>
<evidence type="ECO:0000256" key="1">
    <source>
        <dbReference type="SAM" id="MobiDB-lite"/>
    </source>
</evidence>
<protein>
    <submittedName>
        <fullName evidence="2">Uncharacterized protein</fullName>
    </submittedName>
</protein>
<dbReference type="AlphaFoldDB" id="Q54SB2"/>
<dbReference type="RefSeq" id="XP_640127.1">
    <property type="nucleotide sequence ID" value="XM_635035.1"/>
</dbReference>
<organism evidence="2 3">
    <name type="scientific">Dictyostelium discoideum</name>
    <name type="common">Social amoeba</name>
    <dbReference type="NCBI Taxonomy" id="44689"/>
    <lineage>
        <taxon>Eukaryota</taxon>
        <taxon>Amoebozoa</taxon>
        <taxon>Evosea</taxon>
        <taxon>Eumycetozoa</taxon>
        <taxon>Dictyostelia</taxon>
        <taxon>Dictyosteliales</taxon>
        <taxon>Dictyosteliaceae</taxon>
        <taxon>Dictyostelium</taxon>
    </lineage>
</organism>
<dbReference type="VEuPathDB" id="AmoebaDB:DDB_G0282561"/>
<dbReference type="KEGG" id="ddi:DDB_G0282561"/>
<dbReference type="PaxDb" id="44689-DDB0204839"/>
<dbReference type="dictyBase" id="DDB_G0282561"/>
<dbReference type="InParanoid" id="Q54SB2"/>
<name>Q54SB2_DICDI</name>
<dbReference type="Proteomes" id="UP000002195">
    <property type="component" value="Unassembled WGS sequence"/>
</dbReference>
<accession>Q54SB2</accession>
<evidence type="ECO:0000313" key="2">
    <source>
        <dbReference type="EMBL" id="EAL66140.1"/>
    </source>
</evidence>
<proteinExistence type="predicted"/>
<feature type="region of interest" description="Disordered" evidence="1">
    <location>
        <begin position="61"/>
        <end position="80"/>
    </location>
</feature>
<dbReference type="SMR" id="Q54SB2"/>
<keyword evidence="3" id="KW-1185">Reference proteome</keyword>